<keyword evidence="2 4" id="KW-0863">Zinc-finger</keyword>
<dbReference type="PROSITE" id="PS50089">
    <property type="entry name" value="ZF_RING_2"/>
    <property type="match status" value="1"/>
</dbReference>
<dbReference type="SUPFAM" id="SSF57850">
    <property type="entry name" value="RING/U-box"/>
    <property type="match status" value="1"/>
</dbReference>
<feature type="region of interest" description="Disordered" evidence="5">
    <location>
        <begin position="1"/>
        <end position="69"/>
    </location>
</feature>
<dbReference type="InterPro" id="IPR001841">
    <property type="entry name" value="Znf_RING"/>
</dbReference>
<dbReference type="Pfam" id="PF15926">
    <property type="entry name" value="RNF220"/>
    <property type="match status" value="1"/>
</dbReference>
<sequence>MEAAEAGEEEAAAAAGSGRGAQALVRVKGGRHSRENGLRAPSGGGGGAKRRKQSQQAQPCPVCGGPLSGSLHERSQHVNACLSRGCMAENRGGGGSGSGGGGREELKVCVDGSSSEEESFEEYEWCGETRVRASSLLVGGYRGSGFVTNSGVCQESEGELDVEGDQSLQFGSPQYSEADVVPCDEDGQGDALERQALRGALINGDVPCARLSGEPPKWERPEDDIPSTSSAAGSSEKSRTQRNSDIHRPGSSSSGVMIQALKARVQELERLVERGDRYHCLICMEPYTQPLVSVQCWHVHCEECWLRSLGAKKLCPRCNAITSPRDLRRVYL</sequence>
<evidence type="ECO:0000313" key="7">
    <source>
        <dbReference type="Proteomes" id="UP001318040"/>
    </source>
</evidence>
<feature type="compositionally biased region" description="Basic and acidic residues" evidence="5">
    <location>
        <begin position="236"/>
        <end position="248"/>
    </location>
</feature>
<accession>A0AAJ7T1S2</accession>
<dbReference type="PANTHER" id="PTHR13459">
    <property type="entry name" value="E3 UBIQUITIN-PROTEIN LIGASE RNF220 ISOFORM X1"/>
    <property type="match status" value="1"/>
</dbReference>
<dbReference type="GeneID" id="116942087"/>
<dbReference type="InterPro" id="IPR052443">
    <property type="entry name" value="E3_ubiq-ligase_RNF220-like"/>
</dbReference>
<dbReference type="GO" id="GO:0016567">
    <property type="term" value="P:protein ubiquitination"/>
    <property type="evidence" value="ECO:0007669"/>
    <property type="project" value="TreeGrafter"/>
</dbReference>
<name>A0AAJ7T1S2_PETMA</name>
<feature type="region of interest" description="Disordered" evidence="5">
    <location>
        <begin position="207"/>
        <end position="253"/>
    </location>
</feature>
<feature type="compositionally biased region" description="Low complexity" evidence="5">
    <location>
        <begin position="12"/>
        <end position="23"/>
    </location>
</feature>
<dbReference type="Proteomes" id="UP001318040">
    <property type="component" value="Chromosome 1"/>
</dbReference>
<evidence type="ECO:0000259" key="6">
    <source>
        <dbReference type="PROSITE" id="PS50089"/>
    </source>
</evidence>
<evidence type="ECO:0000256" key="1">
    <source>
        <dbReference type="ARBA" id="ARBA00022723"/>
    </source>
</evidence>
<dbReference type="RefSeq" id="XP_032809559.1">
    <property type="nucleotide sequence ID" value="XM_032953668.1"/>
</dbReference>
<evidence type="ECO:0000256" key="4">
    <source>
        <dbReference type="PROSITE-ProRule" id="PRU00175"/>
    </source>
</evidence>
<dbReference type="CDD" id="cd16563">
    <property type="entry name" value="RING-HC_RNF220"/>
    <property type="match status" value="1"/>
</dbReference>
<protein>
    <submittedName>
        <fullName evidence="8">E3 ubiquitin-protein ligase Rnf220-like isoform X2</fullName>
    </submittedName>
</protein>
<dbReference type="AlphaFoldDB" id="A0AAJ7T1S2"/>
<organism evidence="7 8">
    <name type="scientific">Petromyzon marinus</name>
    <name type="common">Sea lamprey</name>
    <dbReference type="NCBI Taxonomy" id="7757"/>
    <lineage>
        <taxon>Eukaryota</taxon>
        <taxon>Metazoa</taxon>
        <taxon>Chordata</taxon>
        <taxon>Craniata</taxon>
        <taxon>Vertebrata</taxon>
        <taxon>Cyclostomata</taxon>
        <taxon>Hyperoartia</taxon>
        <taxon>Petromyzontiformes</taxon>
        <taxon>Petromyzontidae</taxon>
        <taxon>Petromyzon</taxon>
    </lineage>
</organism>
<proteinExistence type="predicted"/>
<dbReference type="GO" id="GO:0008270">
    <property type="term" value="F:zinc ion binding"/>
    <property type="evidence" value="ECO:0007669"/>
    <property type="project" value="UniProtKB-KW"/>
</dbReference>
<feature type="domain" description="RING-type" evidence="6">
    <location>
        <begin position="280"/>
        <end position="319"/>
    </location>
</feature>
<keyword evidence="3" id="KW-0862">Zinc</keyword>
<reference evidence="8" key="1">
    <citation type="submission" date="2025-08" db="UniProtKB">
        <authorList>
            <consortium name="RefSeq"/>
        </authorList>
    </citation>
    <scope>IDENTIFICATION</scope>
    <source>
        <tissue evidence="8">Sperm</tissue>
    </source>
</reference>
<evidence type="ECO:0000256" key="3">
    <source>
        <dbReference type="ARBA" id="ARBA00022833"/>
    </source>
</evidence>
<dbReference type="InterPro" id="IPR040178">
    <property type="entry name" value="RNF220_RING"/>
</dbReference>
<evidence type="ECO:0000313" key="8">
    <source>
        <dbReference type="RefSeq" id="XP_032809559.1"/>
    </source>
</evidence>
<dbReference type="GO" id="GO:0061630">
    <property type="term" value="F:ubiquitin protein ligase activity"/>
    <property type="evidence" value="ECO:0007669"/>
    <property type="project" value="TreeGrafter"/>
</dbReference>
<dbReference type="InterPro" id="IPR031824">
    <property type="entry name" value="RNF220_mid"/>
</dbReference>
<keyword evidence="1" id="KW-0479">Metal-binding</keyword>
<dbReference type="Gene3D" id="3.30.40.10">
    <property type="entry name" value="Zinc/RING finger domain, C3HC4 (zinc finger)"/>
    <property type="match status" value="1"/>
</dbReference>
<dbReference type="PANTHER" id="PTHR13459:SF1">
    <property type="entry name" value="E3 UBIQUITIN-PROTEIN LIGASE RNF220 ISOFORM X1"/>
    <property type="match status" value="1"/>
</dbReference>
<evidence type="ECO:0000256" key="5">
    <source>
        <dbReference type="SAM" id="MobiDB-lite"/>
    </source>
</evidence>
<feature type="compositionally biased region" description="Acidic residues" evidence="5">
    <location>
        <begin position="1"/>
        <end position="11"/>
    </location>
</feature>
<evidence type="ECO:0000256" key="2">
    <source>
        <dbReference type="ARBA" id="ARBA00022771"/>
    </source>
</evidence>
<gene>
    <name evidence="8" type="primary">LOC116942087</name>
</gene>
<keyword evidence="7" id="KW-1185">Reference proteome</keyword>
<dbReference type="InterPro" id="IPR013083">
    <property type="entry name" value="Znf_RING/FYVE/PHD"/>
</dbReference>
<dbReference type="Pfam" id="PF13923">
    <property type="entry name" value="zf-C3HC4_2"/>
    <property type="match status" value="1"/>
</dbReference>